<organism evidence="1 2">
    <name type="scientific">Trichinella pseudospiralis</name>
    <name type="common">Parasitic roundworm</name>
    <dbReference type="NCBI Taxonomy" id="6337"/>
    <lineage>
        <taxon>Eukaryota</taxon>
        <taxon>Metazoa</taxon>
        <taxon>Ecdysozoa</taxon>
        <taxon>Nematoda</taxon>
        <taxon>Enoplea</taxon>
        <taxon>Dorylaimia</taxon>
        <taxon>Trichinellida</taxon>
        <taxon>Trichinellidae</taxon>
        <taxon>Trichinella</taxon>
    </lineage>
</organism>
<name>A0A0V1FI37_TRIPS</name>
<dbReference type="Proteomes" id="UP000054995">
    <property type="component" value="Unassembled WGS sequence"/>
</dbReference>
<keyword evidence="2" id="KW-1185">Reference proteome</keyword>
<protein>
    <submittedName>
        <fullName evidence="1">Uncharacterized protein</fullName>
    </submittedName>
</protein>
<sequence>MYVQIDQYCIDAMLALSHTYACLCTAATTTTTFSHSTIATTGPLSFLVSCDHAITFISHHCFFVDRNLKIYVQHLKFYAQVFFTHNVRPEKKLRALFRFDHIFAGNYFRDFIYNESIFITR</sequence>
<comment type="caution">
    <text evidence="1">The sequence shown here is derived from an EMBL/GenBank/DDBJ whole genome shotgun (WGS) entry which is preliminary data.</text>
</comment>
<evidence type="ECO:0000313" key="2">
    <source>
        <dbReference type="Proteomes" id="UP000054995"/>
    </source>
</evidence>
<accession>A0A0V1FI37</accession>
<proteinExistence type="predicted"/>
<reference evidence="1 2" key="1">
    <citation type="submission" date="2015-01" db="EMBL/GenBank/DDBJ databases">
        <title>Evolution of Trichinella species and genotypes.</title>
        <authorList>
            <person name="Korhonen P.K."/>
            <person name="Edoardo P."/>
            <person name="Giuseppe L.R."/>
            <person name="Gasser R.B."/>
        </authorList>
    </citation>
    <scope>NUCLEOTIDE SEQUENCE [LARGE SCALE GENOMIC DNA]</scope>
    <source>
        <strain evidence="1">ISS470</strain>
    </source>
</reference>
<evidence type="ECO:0000313" key="1">
    <source>
        <dbReference type="EMBL" id="KRY85702.1"/>
    </source>
</evidence>
<dbReference type="AlphaFoldDB" id="A0A0V1FI37"/>
<dbReference type="EMBL" id="JYDT01000085">
    <property type="protein sequence ID" value="KRY85702.1"/>
    <property type="molecule type" value="Genomic_DNA"/>
</dbReference>
<gene>
    <name evidence="1" type="ORF">T4D_12656</name>
</gene>